<protein>
    <submittedName>
        <fullName evidence="5">Peptidase inhibitor</fullName>
    </submittedName>
</protein>
<dbReference type="SUPFAM" id="SSF141066">
    <property type="entry name" value="ICP-like"/>
    <property type="match status" value="1"/>
</dbReference>
<dbReference type="GO" id="GO:0004869">
    <property type="term" value="F:cysteine-type endopeptidase inhibitor activity"/>
    <property type="evidence" value="ECO:0007669"/>
    <property type="project" value="UniProtKB-KW"/>
</dbReference>
<proteinExistence type="predicted"/>
<keyword evidence="2" id="KW-0789">Thiol protease inhibitor</keyword>
<feature type="signal peptide" evidence="3">
    <location>
        <begin position="1"/>
        <end position="19"/>
    </location>
</feature>
<accession>A0A9W6K3H9</accession>
<evidence type="ECO:0000256" key="2">
    <source>
        <dbReference type="ARBA" id="ARBA00022704"/>
    </source>
</evidence>
<dbReference type="PROSITE" id="PS51257">
    <property type="entry name" value="PROKAR_LIPOPROTEIN"/>
    <property type="match status" value="1"/>
</dbReference>
<dbReference type="PANTHER" id="PTHR36530:SF1">
    <property type="entry name" value="AMOEBIASIN-1"/>
    <property type="match status" value="1"/>
</dbReference>
<dbReference type="PANTHER" id="PTHR36530">
    <property type="entry name" value="INHIBITOR OF CYSTEINE PEPTIDASE"/>
    <property type="match status" value="1"/>
</dbReference>
<keyword evidence="1" id="KW-0646">Protease inhibitor</keyword>
<organism evidence="5 6">
    <name type="scientific">Pseudomonas turukhanskensis</name>
    <dbReference type="NCBI Taxonomy" id="1806536"/>
    <lineage>
        <taxon>Bacteria</taxon>
        <taxon>Pseudomonadati</taxon>
        <taxon>Pseudomonadota</taxon>
        <taxon>Gammaproteobacteria</taxon>
        <taxon>Pseudomonadales</taxon>
        <taxon>Pseudomonadaceae</taxon>
        <taxon>Pseudomonas</taxon>
    </lineage>
</organism>
<evidence type="ECO:0000259" key="4">
    <source>
        <dbReference type="Pfam" id="PF09394"/>
    </source>
</evidence>
<reference evidence="5" key="2">
    <citation type="submission" date="2023-01" db="EMBL/GenBank/DDBJ databases">
        <authorList>
            <person name="Sun Q."/>
            <person name="Evtushenko L."/>
        </authorList>
    </citation>
    <scope>NUCLEOTIDE SEQUENCE</scope>
    <source>
        <strain evidence="5">VKM B-2935</strain>
    </source>
</reference>
<dbReference type="Proteomes" id="UP001143328">
    <property type="component" value="Unassembled WGS sequence"/>
</dbReference>
<keyword evidence="6" id="KW-1185">Reference proteome</keyword>
<comment type="caution">
    <text evidence="5">The sequence shown here is derived from an EMBL/GenBank/DDBJ whole genome shotgun (WGS) entry which is preliminary data.</text>
</comment>
<sequence>MTAARLLLPLGIALLAACAQQPGKNVAVQVDKSSDCPAVLHPGQQLIVTLSSNPTTGFRWQTKDAASNVLRVLSPEVYSNPEDVGVVGGAGISTWRFQATEPGTGELLMAYHRPWEPEVAPAELFDCAITVK</sequence>
<evidence type="ECO:0000313" key="6">
    <source>
        <dbReference type="Proteomes" id="UP001143328"/>
    </source>
</evidence>
<evidence type="ECO:0000256" key="3">
    <source>
        <dbReference type="SAM" id="SignalP"/>
    </source>
</evidence>
<dbReference type="InterPro" id="IPR052781">
    <property type="entry name" value="Cys_protease_inhibitor_I42"/>
</dbReference>
<reference evidence="5" key="1">
    <citation type="journal article" date="2014" name="Int. J. Syst. Evol. Microbiol.">
        <title>Complete genome sequence of Corynebacterium casei LMG S-19264T (=DSM 44701T), isolated from a smear-ripened cheese.</title>
        <authorList>
            <consortium name="US DOE Joint Genome Institute (JGI-PGF)"/>
            <person name="Walter F."/>
            <person name="Albersmeier A."/>
            <person name="Kalinowski J."/>
            <person name="Ruckert C."/>
        </authorList>
    </citation>
    <scope>NUCLEOTIDE SEQUENCE</scope>
    <source>
        <strain evidence="5">VKM B-2935</strain>
    </source>
</reference>
<dbReference type="Pfam" id="PF09394">
    <property type="entry name" value="Inhibitor_I42"/>
    <property type="match status" value="1"/>
</dbReference>
<keyword evidence="3" id="KW-0732">Signal</keyword>
<evidence type="ECO:0000256" key="1">
    <source>
        <dbReference type="ARBA" id="ARBA00022690"/>
    </source>
</evidence>
<dbReference type="InterPro" id="IPR036331">
    <property type="entry name" value="Chagasin-like_sf"/>
</dbReference>
<evidence type="ECO:0000313" key="5">
    <source>
        <dbReference type="EMBL" id="GLK88192.1"/>
    </source>
</evidence>
<feature type="chain" id="PRO_5040990621" evidence="3">
    <location>
        <begin position="20"/>
        <end position="132"/>
    </location>
</feature>
<dbReference type="RefSeq" id="WP_271194409.1">
    <property type="nucleotide sequence ID" value="NZ_BSFN01000002.1"/>
</dbReference>
<name>A0A9W6K3H9_9PSED</name>
<dbReference type="EMBL" id="BSFN01000002">
    <property type="protein sequence ID" value="GLK88192.1"/>
    <property type="molecule type" value="Genomic_DNA"/>
</dbReference>
<feature type="domain" description="Proteinase inhibitor I42 chagasin" evidence="4">
    <location>
        <begin position="40"/>
        <end position="129"/>
    </location>
</feature>
<dbReference type="InterPro" id="IPR018990">
    <property type="entry name" value="Prot_inh_I42_chagasin"/>
</dbReference>
<dbReference type="Gene3D" id="2.60.40.2020">
    <property type="match status" value="1"/>
</dbReference>
<dbReference type="AlphaFoldDB" id="A0A9W6K3H9"/>
<gene>
    <name evidence="5" type="ORF">GCM10017655_12540</name>
</gene>